<evidence type="ECO:0000256" key="3">
    <source>
        <dbReference type="ARBA" id="ARBA00022723"/>
    </source>
</evidence>
<dbReference type="InterPro" id="IPR008922">
    <property type="entry name" value="Di-copper_centre_dom_sf"/>
</dbReference>
<evidence type="ECO:0000256" key="1">
    <source>
        <dbReference type="ARBA" id="ARBA00001973"/>
    </source>
</evidence>
<dbReference type="PANTHER" id="PTHR11474">
    <property type="entry name" value="TYROSINASE FAMILY MEMBER"/>
    <property type="match status" value="1"/>
</dbReference>
<evidence type="ECO:0000256" key="7">
    <source>
        <dbReference type="ARBA" id="ARBA00023157"/>
    </source>
</evidence>
<dbReference type="EMBL" id="JADCNL010000008">
    <property type="protein sequence ID" value="KAG0469817.1"/>
    <property type="molecule type" value="Genomic_DNA"/>
</dbReference>
<proteinExistence type="inferred from homology"/>
<name>A0A835QJ01_VANPL</name>
<keyword evidence="3" id="KW-0479">Metal-binding</keyword>
<dbReference type="InterPro" id="IPR022740">
    <property type="entry name" value="Polyphenol_oxidase_C"/>
</dbReference>
<comment type="similarity">
    <text evidence="2">Belongs to the tyrosinase family.</text>
</comment>
<dbReference type="PROSITE" id="PS00497">
    <property type="entry name" value="TYROSINASE_1"/>
    <property type="match status" value="1"/>
</dbReference>
<evidence type="ECO:0000313" key="10">
    <source>
        <dbReference type="Proteomes" id="UP000636800"/>
    </source>
</evidence>
<keyword evidence="7" id="KW-1015">Disulfide bond</keyword>
<dbReference type="Pfam" id="PF12143">
    <property type="entry name" value="PPO1_KFDV"/>
    <property type="match status" value="1"/>
</dbReference>
<comment type="cofactor">
    <cofactor evidence="1">
        <name>Cu(2+)</name>
        <dbReference type="ChEBI" id="CHEBI:29036"/>
    </cofactor>
</comment>
<dbReference type="InterPro" id="IPR022739">
    <property type="entry name" value="Polyphenol_oxidase_cen"/>
</dbReference>
<dbReference type="Pfam" id="PF00264">
    <property type="entry name" value="Tyrosinase"/>
    <property type="match status" value="1"/>
</dbReference>
<evidence type="ECO:0000259" key="8">
    <source>
        <dbReference type="PROSITE" id="PS00497"/>
    </source>
</evidence>
<organism evidence="9 10">
    <name type="scientific">Vanilla planifolia</name>
    <name type="common">Vanilla</name>
    <dbReference type="NCBI Taxonomy" id="51239"/>
    <lineage>
        <taxon>Eukaryota</taxon>
        <taxon>Viridiplantae</taxon>
        <taxon>Streptophyta</taxon>
        <taxon>Embryophyta</taxon>
        <taxon>Tracheophyta</taxon>
        <taxon>Spermatophyta</taxon>
        <taxon>Magnoliopsida</taxon>
        <taxon>Liliopsida</taxon>
        <taxon>Asparagales</taxon>
        <taxon>Orchidaceae</taxon>
        <taxon>Vanilloideae</taxon>
        <taxon>Vanilleae</taxon>
        <taxon>Vanilla</taxon>
    </lineage>
</organism>
<dbReference type="PRINTS" id="PR00092">
    <property type="entry name" value="TYROSINASE"/>
</dbReference>
<dbReference type="Pfam" id="PF12142">
    <property type="entry name" value="PPO1_DWL"/>
    <property type="match status" value="1"/>
</dbReference>
<evidence type="ECO:0000256" key="5">
    <source>
        <dbReference type="ARBA" id="ARBA00023002"/>
    </source>
</evidence>
<sequence>MASITPFLAYAFPSRPTSVPTIPMRSLIQPQFKSVACRATINENDNNHHRESNSSLQRRDLLIGLGGLYGGAAGIGTEQLAVANPIQAPDLLKCGQSNIPPDGTPINCCPPNNSTIVDFVPPTHGLHRVRRAAHLVDDKYLAKYQKAVALMKALPDDDPRNFTQQANVHCAYCSGGYDQVGFPDLQLQVHNSWLFFPFHRFYLYFHERILGKLIGDDNFALPFWNWDSPAGMQIPSLYNEKSSSLYNERRDQEHLPPTIVDLDNRTNSTLTPGQLIDDNLKIMHREMVSNGRKRRDFTDRDWLDSSFLFYDENKQLVRVKVKDYLKTETLGYKYQGVANPWINSRRSPRVASNGLLTRKLVAGEPVFPVTLEKPVTATVKRPKKGRNKKEKEEEEEVIVVEGILFDRSAYVKFDVFINSSEEVKLRPSESEFAGSFVNVPHKHGQGKKHAMVTTNLRLGITDLLEDLGAEDDDSVKVTLVPATENCSTLKVSGIRIEFSS</sequence>
<dbReference type="Proteomes" id="UP000636800">
    <property type="component" value="Unassembled WGS sequence"/>
</dbReference>
<keyword evidence="6" id="KW-0186">Copper</keyword>
<dbReference type="PANTHER" id="PTHR11474:SF76">
    <property type="entry name" value="SHKT DOMAIN-CONTAINING PROTEIN"/>
    <property type="match status" value="1"/>
</dbReference>
<accession>A0A835QJ01</accession>
<keyword evidence="4" id="KW-0883">Thioether bond</keyword>
<dbReference type="OrthoDB" id="736928at2759"/>
<keyword evidence="5" id="KW-0560">Oxidoreductase</keyword>
<dbReference type="AlphaFoldDB" id="A0A835QJ01"/>
<dbReference type="GO" id="GO:0046872">
    <property type="term" value="F:metal ion binding"/>
    <property type="evidence" value="ECO:0007669"/>
    <property type="project" value="UniProtKB-KW"/>
</dbReference>
<dbReference type="InterPro" id="IPR002227">
    <property type="entry name" value="Tyrosinase_Cu-bd"/>
</dbReference>
<dbReference type="SUPFAM" id="SSF48056">
    <property type="entry name" value="Di-copper centre-containing domain"/>
    <property type="match status" value="1"/>
</dbReference>
<comment type="caution">
    <text evidence="9">The sequence shown here is derived from an EMBL/GenBank/DDBJ whole genome shotgun (WGS) entry which is preliminary data.</text>
</comment>
<dbReference type="InterPro" id="IPR050316">
    <property type="entry name" value="Tyrosinase/Hemocyanin"/>
</dbReference>
<reference evidence="9 10" key="1">
    <citation type="journal article" date="2020" name="Nat. Food">
        <title>A phased Vanilla planifolia genome enables genetic improvement of flavour and production.</title>
        <authorList>
            <person name="Hasing T."/>
            <person name="Tang H."/>
            <person name="Brym M."/>
            <person name="Khazi F."/>
            <person name="Huang T."/>
            <person name="Chambers A.H."/>
        </authorList>
    </citation>
    <scope>NUCLEOTIDE SEQUENCE [LARGE SCALE GENOMIC DNA]</scope>
    <source>
        <tissue evidence="9">Leaf</tissue>
    </source>
</reference>
<dbReference type="GO" id="GO:0004097">
    <property type="term" value="F:catechol oxidase activity"/>
    <property type="evidence" value="ECO:0007669"/>
    <property type="project" value="InterPro"/>
</dbReference>
<protein>
    <recommendedName>
        <fullName evidence="8">Tyrosinase copper-binding domain-containing protein</fullName>
    </recommendedName>
</protein>
<evidence type="ECO:0000256" key="4">
    <source>
        <dbReference type="ARBA" id="ARBA00022784"/>
    </source>
</evidence>
<evidence type="ECO:0000256" key="2">
    <source>
        <dbReference type="ARBA" id="ARBA00009928"/>
    </source>
</evidence>
<keyword evidence="10" id="KW-1185">Reference proteome</keyword>
<gene>
    <name evidence="9" type="ORF">HPP92_016517</name>
</gene>
<evidence type="ECO:0000256" key="6">
    <source>
        <dbReference type="ARBA" id="ARBA00023008"/>
    </source>
</evidence>
<evidence type="ECO:0000313" key="9">
    <source>
        <dbReference type="EMBL" id="KAG0469817.1"/>
    </source>
</evidence>
<dbReference type="Gene3D" id="1.10.1280.10">
    <property type="entry name" value="Di-copper center containing domain from catechol oxidase"/>
    <property type="match status" value="2"/>
</dbReference>
<feature type="domain" description="Tyrosinase copper-binding" evidence="8">
    <location>
        <begin position="190"/>
        <end position="207"/>
    </location>
</feature>